<feature type="chain" id="PRO_5015633791" evidence="2">
    <location>
        <begin position="23"/>
        <end position="321"/>
    </location>
</feature>
<organism evidence="3 4">
    <name type="scientific">Achromobacter spanius</name>
    <dbReference type="NCBI Taxonomy" id="217203"/>
    <lineage>
        <taxon>Bacteria</taxon>
        <taxon>Pseudomonadati</taxon>
        <taxon>Pseudomonadota</taxon>
        <taxon>Betaproteobacteria</taxon>
        <taxon>Burkholderiales</taxon>
        <taxon>Alcaligenaceae</taxon>
        <taxon>Achromobacter</taxon>
    </lineage>
</organism>
<dbReference type="CDD" id="cd07012">
    <property type="entry name" value="PBP2_Bug_TTT"/>
    <property type="match status" value="1"/>
</dbReference>
<reference evidence="3 4" key="1">
    <citation type="submission" date="2017-09" db="EMBL/GenBank/DDBJ databases">
        <title>Genomic, metabolic, and phenotypic characteristics of bacterial isolates from the natural microbiome of the model nematode Caenorhabditis elegans.</title>
        <authorList>
            <person name="Zimmermann J."/>
            <person name="Obeng N."/>
            <person name="Yang W."/>
            <person name="Obeng O."/>
            <person name="Kissoyan K."/>
            <person name="Pees B."/>
            <person name="Dirksen P."/>
            <person name="Hoppner M."/>
            <person name="Franke A."/>
            <person name="Rosenstiel P."/>
            <person name="Leippe M."/>
            <person name="Dierking K."/>
            <person name="Kaleta C."/>
            <person name="Schulenburg H."/>
        </authorList>
    </citation>
    <scope>NUCLEOTIDE SEQUENCE [LARGE SCALE GENOMIC DNA]</scope>
    <source>
        <strain evidence="3 4">MYb73</strain>
    </source>
</reference>
<dbReference type="Proteomes" id="UP000239477">
    <property type="component" value="Chromosome"/>
</dbReference>
<dbReference type="Gene3D" id="3.40.190.150">
    <property type="entry name" value="Bordetella uptake gene, domain 1"/>
    <property type="match status" value="1"/>
</dbReference>
<comment type="similarity">
    <text evidence="1">Belongs to the UPF0065 (bug) family.</text>
</comment>
<evidence type="ECO:0000313" key="3">
    <source>
        <dbReference type="EMBL" id="AVJ30054.1"/>
    </source>
</evidence>
<accession>A0A2S0IDJ5</accession>
<dbReference type="PANTHER" id="PTHR42928:SF5">
    <property type="entry name" value="BLR1237 PROTEIN"/>
    <property type="match status" value="1"/>
</dbReference>
<sequence>MKTLRLIAALAAPLLFAQPAAAADSYPSKPVKIIVPYQAGQGTDVAARYLAEYLARDLGQPFIVENRPGAGGNIGASEAARAAPDGYTLLMGTNGTHVLNQYMYASTNFDPEKDFAPVMLVSSFPMVLLTTPSSPYASLADLRNASKAKPDSVNVGMPSTTARLVYELLKKQGVNSVRGIPYKGSATATTDLLGGQVQVGIDTVSAARSFITSGKLRPLAVTSLKESALLPGVPSVAGQGLDGFQVIAWNGLYAPKGTPPAAIKRLNEDLAKILARPEVRQKLLDLGHEPGGGTPEELAAFARSERQKWQPLIEQAGLKAE</sequence>
<dbReference type="AlphaFoldDB" id="A0A2S0IDJ5"/>
<dbReference type="InterPro" id="IPR005064">
    <property type="entry name" value="BUG"/>
</dbReference>
<dbReference type="Pfam" id="PF03401">
    <property type="entry name" value="TctC"/>
    <property type="match status" value="1"/>
</dbReference>
<dbReference type="SUPFAM" id="SSF53850">
    <property type="entry name" value="Periplasmic binding protein-like II"/>
    <property type="match status" value="1"/>
</dbReference>
<name>A0A2S0IDJ5_9BURK</name>
<evidence type="ECO:0000313" key="4">
    <source>
        <dbReference type="Proteomes" id="UP000239477"/>
    </source>
</evidence>
<dbReference type="EMBL" id="CP023270">
    <property type="protein sequence ID" value="AVJ30054.1"/>
    <property type="molecule type" value="Genomic_DNA"/>
</dbReference>
<dbReference type="Gene3D" id="3.40.190.10">
    <property type="entry name" value="Periplasmic binding protein-like II"/>
    <property type="match status" value="1"/>
</dbReference>
<dbReference type="InterPro" id="IPR042100">
    <property type="entry name" value="Bug_dom1"/>
</dbReference>
<dbReference type="PANTHER" id="PTHR42928">
    <property type="entry name" value="TRICARBOXYLATE-BINDING PROTEIN"/>
    <property type="match status" value="1"/>
</dbReference>
<keyword evidence="4" id="KW-1185">Reference proteome</keyword>
<keyword evidence="2" id="KW-0732">Signal</keyword>
<evidence type="ECO:0000256" key="1">
    <source>
        <dbReference type="ARBA" id="ARBA00006987"/>
    </source>
</evidence>
<evidence type="ECO:0000256" key="2">
    <source>
        <dbReference type="SAM" id="SignalP"/>
    </source>
</evidence>
<dbReference type="RefSeq" id="WP_105240688.1">
    <property type="nucleotide sequence ID" value="NZ_CP023270.1"/>
</dbReference>
<gene>
    <name evidence="3" type="ORF">CLM73_24775</name>
</gene>
<protein>
    <submittedName>
        <fullName evidence="3">Twin-arginine translocation pathway signal</fullName>
    </submittedName>
</protein>
<proteinExistence type="inferred from homology"/>
<feature type="signal peptide" evidence="2">
    <location>
        <begin position="1"/>
        <end position="22"/>
    </location>
</feature>
<dbReference type="OrthoDB" id="8638638at2"/>
<dbReference type="PIRSF" id="PIRSF017082">
    <property type="entry name" value="YflP"/>
    <property type="match status" value="1"/>
</dbReference>